<feature type="compositionally biased region" description="Acidic residues" evidence="1">
    <location>
        <begin position="103"/>
        <end position="130"/>
    </location>
</feature>
<feature type="compositionally biased region" description="Low complexity" evidence="1">
    <location>
        <begin position="28"/>
        <end position="43"/>
    </location>
</feature>
<feature type="compositionally biased region" description="Basic residues" evidence="1">
    <location>
        <begin position="152"/>
        <end position="164"/>
    </location>
</feature>
<dbReference type="AlphaFoldDB" id="L8GGU4"/>
<proteinExistence type="predicted"/>
<evidence type="ECO:0000313" key="3">
    <source>
        <dbReference type="Proteomes" id="UP000011083"/>
    </source>
</evidence>
<feature type="compositionally biased region" description="Acidic residues" evidence="1">
    <location>
        <begin position="207"/>
        <end position="220"/>
    </location>
</feature>
<dbReference type="Proteomes" id="UP000011083">
    <property type="component" value="Unassembled WGS sequence"/>
</dbReference>
<protein>
    <submittedName>
        <fullName evidence="2">Uncharacterized protein</fullName>
    </submittedName>
</protein>
<dbReference type="VEuPathDB" id="AmoebaDB:ACA1_323180"/>
<reference evidence="2 3" key="1">
    <citation type="journal article" date="2013" name="Genome Biol.">
        <title>Genome of Acanthamoeba castellanii highlights extensive lateral gene transfer and early evolution of tyrosine kinase signaling.</title>
        <authorList>
            <person name="Clarke M."/>
            <person name="Lohan A.J."/>
            <person name="Liu B."/>
            <person name="Lagkouvardos I."/>
            <person name="Roy S."/>
            <person name="Zafar N."/>
            <person name="Bertelli C."/>
            <person name="Schilde C."/>
            <person name="Kianianmomeni A."/>
            <person name="Burglin T.R."/>
            <person name="Frech C."/>
            <person name="Turcotte B."/>
            <person name="Kopec K.O."/>
            <person name="Synnott J.M."/>
            <person name="Choo C."/>
            <person name="Paponov I."/>
            <person name="Finkler A."/>
            <person name="Soon Heng Tan C."/>
            <person name="Hutchins A.P."/>
            <person name="Weinmeier T."/>
            <person name="Rattei T."/>
            <person name="Chu J.S."/>
            <person name="Gimenez G."/>
            <person name="Irimia M."/>
            <person name="Rigden D.J."/>
            <person name="Fitzpatrick D.A."/>
            <person name="Lorenzo-Morales J."/>
            <person name="Bateman A."/>
            <person name="Chiu C.H."/>
            <person name="Tang P."/>
            <person name="Hegemann P."/>
            <person name="Fromm H."/>
            <person name="Raoult D."/>
            <person name="Greub G."/>
            <person name="Miranda-Saavedra D."/>
            <person name="Chen N."/>
            <person name="Nash P."/>
            <person name="Ginger M.L."/>
            <person name="Horn M."/>
            <person name="Schaap P."/>
            <person name="Caler L."/>
            <person name="Loftus B."/>
        </authorList>
    </citation>
    <scope>NUCLEOTIDE SEQUENCE [LARGE SCALE GENOMIC DNA]</scope>
    <source>
        <strain evidence="2 3">Neff</strain>
    </source>
</reference>
<gene>
    <name evidence="2" type="ORF">ACA1_323180</name>
</gene>
<dbReference type="EMBL" id="KB008152">
    <property type="protein sequence ID" value="ELR11421.1"/>
    <property type="molecule type" value="Genomic_DNA"/>
</dbReference>
<name>L8GGU4_ACACF</name>
<accession>L8GGU4</accession>
<organism evidence="2 3">
    <name type="scientific">Acanthamoeba castellanii (strain ATCC 30010 / Neff)</name>
    <dbReference type="NCBI Taxonomy" id="1257118"/>
    <lineage>
        <taxon>Eukaryota</taxon>
        <taxon>Amoebozoa</taxon>
        <taxon>Discosea</taxon>
        <taxon>Longamoebia</taxon>
        <taxon>Centramoebida</taxon>
        <taxon>Acanthamoebidae</taxon>
        <taxon>Acanthamoeba</taxon>
    </lineage>
</organism>
<dbReference type="KEGG" id="acan:ACA1_323180"/>
<sequence>MRRGAGPNKSKFAPKSGAGKGRSGTSPAKGNAKNNKSSASSKKGVADKAEKRKPQSQLDVYEDSSDGEGNAAFYSHIDEGARPDMEGMDAAARRRFKSTMINAEEDDDEDGDVFEDDEEIDEDEAFDEEDEKRYGEVLSGIGQRGKEAPKGKAGKGKDKKKAKKHQEITLSESDDSGKEYSDDGDDDEADDFEGDENEGDFKRLDEMFDELDENEDDEEEARNPPLHADLDPRLPGHLHD</sequence>
<dbReference type="RefSeq" id="XP_004333434.1">
    <property type="nucleotide sequence ID" value="XM_004333386.1"/>
</dbReference>
<feature type="compositionally biased region" description="Acidic residues" evidence="1">
    <location>
        <begin position="182"/>
        <end position="198"/>
    </location>
</feature>
<feature type="compositionally biased region" description="Basic and acidic residues" evidence="1">
    <location>
        <begin position="76"/>
        <end position="85"/>
    </location>
</feature>
<evidence type="ECO:0000256" key="1">
    <source>
        <dbReference type="SAM" id="MobiDB-lite"/>
    </source>
</evidence>
<feature type="compositionally biased region" description="Basic and acidic residues" evidence="1">
    <location>
        <begin position="228"/>
        <end position="240"/>
    </location>
</feature>
<feature type="compositionally biased region" description="Basic and acidic residues" evidence="1">
    <location>
        <begin position="44"/>
        <end position="53"/>
    </location>
</feature>
<dbReference type="GeneID" id="14911848"/>
<evidence type="ECO:0000313" key="2">
    <source>
        <dbReference type="EMBL" id="ELR11421.1"/>
    </source>
</evidence>
<keyword evidence="3" id="KW-1185">Reference proteome</keyword>
<feature type="region of interest" description="Disordered" evidence="1">
    <location>
        <begin position="1"/>
        <end position="240"/>
    </location>
</feature>